<organism evidence="2 3">
    <name type="scientific">Synchytrium endobioticum</name>
    <dbReference type="NCBI Taxonomy" id="286115"/>
    <lineage>
        <taxon>Eukaryota</taxon>
        <taxon>Fungi</taxon>
        <taxon>Fungi incertae sedis</taxon>
        <taxon>Chytridiomycota</taxon>
        <taxon>Chytridiomycota incertae sedis</taxon>
        <taxon>Chytridiomycetes</taxon>
        <taxon>Synchytriales</taxon>
        <taxon>Synchytriaceae</taxon>
        <taxon>Synchytrium</taxon>
    </lineage>
</organism>
<reference evidence="2 3" key="1">
    <citation type="journal article" date="2019" name="Sci. Rep.">
        <title>Comparative genomics of chytrid fungi reveal insights into the obligate biotrophic and pathogenic lifestyle of Synchytrium endobioticum.</title>
        <authorList>
            <person name="van de Vossenberg B.T.L.H."/>
            <person name="Warris S."/>
            <person name="Nguyen H.D.T."/>
            <person name="van Gent-Pelzer M.P.E."/>
            <person name="Joly D.L."/>
            <person name="van de Geest H.C."/>
            <person name="Bonants P.J.M."/>
            <person name="Smith D.S."/>
            <person name="Levesque C.A."/>
            <person name="van der Lee T.A.J."/>
        </authorList>
    </citation>
    <scope>NUCLEOTIDE SEQUENCE [LARGE SCALE GENOMIC DNA]</scope>
    <source>
        <strain evidence="2 3">MB42</strain>
    </source>
</reference>
<sequence length="73" mass="8124">MQHSETILALDFNQSWLKSSRTATGKYTKNATTNEGWLTNVFKGEGACKKNCQKSCGNSRRGTGHLQNQDDTE</sequence>
<accession>A0A507D8Y9</accession>
<dbReference type="AlphaFoldDB" id="A0A507D8Y9"/>
<protein>
    <submittedName>
        <fullName evidence="2">Uncharacterized protein</fullName>
    </submittedName>
</protein>
<keyword evidence="3" id="KW-1185">Reference proteome</keyword>
<dbReference type="Proteomes" id="UP000317494">
    <property type="component" value="Unassembled WGS sequence"/>
</dbReference>
<name>A0A507D8Y9_9FUNG</name>
<dbReference type="VEuPathDB" id="FungiDB:SeMB42_g03346"/>
<evidence type="ECO:0000256" key="1">
    <source>
        <dbReference type="SAM" id="MobiDB-lite"/>
    </source>
</evidence>
<gene>
    <name evidence="2" type="ORF">SeMB42_g03346</name>
</gene>
<proteinExistence type="predicted"/>
<comment type="caution">
    <text evidence="2">The sequence shown here is derived from an EMBL/GenBank/DDBJ whole genome shotgun (WGS) entry which is preliminary data.</text>
</comment>
<evidence type="ECO:0000313" key="3">
    <source>
        <dbReference type="Proteomes" id="UP000317494"/>
    </source>
</evidence>
<evidence type="ECO:0000313" key="2">
    <source>
        <dbReference type="EMBL" id="TPX47340.1"/>
    </source>
</evidence>
<feature type="region of interest" description="Disordered" evidence="1">
    <location>
        <begin position="54"/>
        <end position="73"/>
    </location>
</feature>
<dbReference type="EMBL" id="QEAN01000118">
    <property type="protein sequence ID" value="TPX47340.1"/>
    <property type="molecule type" value="Genomic_DNA"/>
</dbReference>